<name>A0A5A7TYD9_CUCMM</name>
<dbReference type="PANTHER" id="PTHR46033">
    <property type="entry name" value="PROTEIN MAIN-LIKE 2"/>
    <property type="match status" value="1"/>
</dbReference>
<accession>A0A5A7TYD9</accession>
<dbReference type="PANTHER" id="PTHR46033:SF8">
    <property type="entry name" value="PROTEIN MAINTENANCE OF MERISTEMS-LIKE"/>
    <property type="match status" value="1"/>
</dbReference>
<evidence type="ECO:0000259" key="1">
    <source>
        <dbReference type="Pfam" id="PF10536"/>
    </source>
</evidence>
<protein>
    <submittedName>
        <fullName evidence="2">Serine/threonine-protein phosphatase 7 long form-like protein</fullName>
    </submittedName>
</protein>
<dbReference type="GO" id="GO:0010073">
    <property type="term" value="P:meristem maintenance"/>
    <property type="evidence" value="ECO:0007669"/>
    <property type="project" value="InterPro"/>
</dbReference>
<dbReference type="InterPro" id="IPR019557">
    <property type="entry name" value="AminoTfrase-like_pln_mobile"/>
</dbReference>
<gene>
    <name evidence="2" type="ORF">E6C27_scaffold284G00750</name>
</gene>
<evidence type="ECO:0000313" key="3">
    <source>
        <dbReference type="Proteomes" id="UP000321393"/>
    </source>
</evidence>
<dbReference type="InterPro" id="IPR044824">
    <property type="entry name" value="MAIN-like"/>
</dbReference>
<dbReference type="EMBL" id="SSTE01014201">
    <property type="protein sequence ID" value="KAA0046269.1"/>
    <property type="molecule type" value="Genomic_DNA"/>
</dbReference>
<comment type="caution">
    <text evidence="2">The sequence shown here is derived from an EMBL/GenBank/DDBJ whole genome shotgun (WGS) entry which is preliminary data.</text>
</comment>
<dbReference type="AlphaFoldDB" id="A0A5A7TYD9"/>
<feature type="domain" description="Aminotransferase-like plant mobile" evidence="1">
    <location>
        <begin position="141"/>
        <end position="217"/>
    </location>
</feature>
<dbReference type="Pfam" id="PF10536">
    <property type="entry name" value="PMD"/>
    <property type="match status" value="1"/>
</dbReference>
<dbReference type="OrthoDB" id="1421598at2759"/>
<sequence length="313" mass="35599">MSLRPEVLVILKLVNHGDSDIDEEVDELFGNEENMEEENERIPSEIFTQIDWDIANSVCEQGSTLANGDESVDTSRLIQKGMLFDYKEDLQLAGQPFLEEFSALVLQQKGSNIVGERQHLNAPSPSTSVLHHTKGCWIPRVFQVGSMQLDWHLITALVEHWRPETHTFLMPCGECTITLKDVEVKLRLPVDGKPLTGSLRYNWKVIYEDLLGVVLPNMKGHRLSLPMETLSSESCTVLKDRWPINAATGMSIRQIPHYSTTENAAAFRWSTFEFQSANMLLTYQWTFDRINWTPYTSNIMASLPLRCRSGQAV</sequence>
<reference evidence="2 3" key="1">
    <citation type="submission" date="2019-08" db="EMBL/GenBank/DDBJ databases">
        <title>Draft genome sequences of two oriental melons (Cucumis melo L. var makuwa).</title>
        <authorList>
            <person name="Kwon S.-Y."/>
        </authorList>
    </citation>
    <scope>NUCLEOTIDE SEQUENCE [LARGE SCALE GENOMIC DNA]</scope>
    <source>
        <strain evidence="3">cv. SW 3</strain>
        <tissue evidence="2">Leaf</tissue>
    </source>
</reference>
<organism evidence="2 3">
    <name type="scientific">Cucumis melo var. makuwa</name>
    <name type="common">Oriental melon</name>
    <dbReference type="NCBI Taxonomy" id="1194695"/>
    <lineage>
        <taxon>Eukaryota</taxon>
        <taxon>Viridiplantae</taxon>
        <taxon>Streptophyta</taxon>
        <taxon>Embryophyta</taxon>
        <taxon>Tracheophyta</taxon>
        <taxon>Spermatophyta</taxon>
        <taxon>Magnoliopsida</taxon>
        <taxon>eudicotyledons</taxon>
        <taxon>Gunneridae</taxon>
        <taxon>Pentapetalae</taxon>
        <taxon>rosids</taxon>
        <taxon>fabids</taxon>
        <taxon>Cucurbitales</taxon>
        <taxon>Cucurbitaceae</taxon>
        <taxon>Benincaseae</taxon>
        <taxon>Cucumis</taxon>
    </lineage>
</organism>
<dbReference type="Proteomes" id="UP000321393">
    <property type="component" value="Unassembled WGS sequence"/>
</dbReference>
<proteinExistence type="predicted"/>
<evidence type="ECO:0000313" key="2">
    <source>
        <dbReference type="EMBL" id="KAA0046269.1"/>
    </source>
</evidence>